<name>A0A4P8IWC5_9BURK</name>
<dbReference type="SUPFAM" id="SSF51556">
    <property type="entry name" value="Metallo-dependent hydrolases"/>
    <property type="match status" value="1"/>
</dbReference>
<organism evidence="3 4">
    <name type="scientific">Trinickia violacea</name>
    <dbReference type="NCBI Taxonomy" id="2571746"/>
    <lineage>
        <taxon>Bacteria</taxon>
        <taxon>Pseudomonadati</taxon>
        <taxon>Pseudomonadota</taxon>
        <taxon>Betaproteobacteria</taxon>
        <taxon>Burkholderiales</taxon>
        <taxon>Burkholderiaceae</taxon>
        <taxon>Trinickia</taxon>
    </lineage>
</organism>
<dbReference type="KEGG" id="tvl:FAZ95_25875"/>
<dbReference type="Gene3D" id="2.30.40.10">
    <property type="entry name" value="Urease, subunit C, domain 1"/>
    <property type="match status" value="1"/>
</dbReference>
<sequence>MLNRFLNEERRASYRASCGCQSALAASVSRRLTERLSRREVVKSIAAGLAVSSLGFAPAAFSQPDDRPIVLKGARIFDGRRNALIEGQDVVVKDNKITGLVPTGQVTENVDVVDCVNKVIMPGMIDAHWHSIFAAVPPSVALSPNIDVNYVYLLAAQEAEKTLMRGFTTVRDVGGPSFALKRFIDESRLPGPRIYPSGAMISQTSGHGDFRNRNTVSNPALCAISAAEVAGASAIADGVPEVLRKTREQLKLGASQIKIMAGGGVTSLFDPLDSLQYTKEEMRAAVDAASDWGTYVCAHVYTSAGIQRALSCGIKSIEHGQLADEETVRKIVDADAWWSIQPFLVDEDANPQSTEEQRAMQRTIAEGTLRSFELGQKHKAKMAWGTDILFNPAGTRRRTPCRASRGRRPDTSVMARAAC</sequence>
<protein>
    <submittedName>
        <fullName evidence="3">Amidohydrolase family protein</fullName>
    </submittedName>
</protein>
<evidence type="ECO:0000256" key="1">
    <source>
        <dbReference type="SAM" id="MobiDB-lite"/>
    </source>
</evidence>
<dbReference type="InterPro" id="IPR057744">
    <property type="entry name" value="OTAase-like"/>
</dbReference>
<keyword evidence="3" id="KW-0378">Hydrolase</keyword>
<feature type="domain" description="Amidohydrolase-related" evidence="2">
    <location>
        <begin position="119"/>
        <end position="329"/>
    </location>
</feature>
<dbReference type="Proteomes" id="UP000298656">
    <property type="component" value="Chromosome 2"/>
</dbReference>
<dbReference type="InterPro" id="IPR032466">
    <property type="entry name" value="Metal_Hydrolase"/>
</dbReference>
<dbReference type="Gene3D" id="3.20.20.140">
    <property type="entry name" value="Metal-dependent hydrolases"/>
    <property type="match status" value="1"/>
</dbReference>
<dbReference type="SUPFAM" id="SSF51338">
    <property type="entry name" value="Composite domain of metallo-dependent hydrolases"/>
    <property type="match status" value="1"/>
</dbReference>
<evidence type="ECO:0000259" key="2">
    <source>
        <dbReference type="Pfam" id="PF01979"/>
    </source>
</evidence>
<dbReference type="InterPro" id="IPR011059">
    <property type="entry name" value="Metal-dep_hydrolase_composite"/>
</dbReference>
<feature type="compositionally biased region" description="Basic residues" evidence="1">
    <location>
        <begin position="395"/>
        <end position="406"/>
    </location>
</feature>
<reference evidence="3 4" key="1">
    <citation type="submission" date="2019-05" db="EMBL/GenBank/DDBJ databases">
        <title>Burkholderia sp. DHOD12, isolated from subtropical forest soil.</title>
        <authorList>
            <person name="Gao Z.-H."/>
            <person name="Qiu L.-H."/>
        </authorList>
    </citation>
    <scope>NUCLEOTIDE SEQUENCE [LARGE SCALE GENOMIC DNA]</scope>
    <source>
        <strain evidence="3 4">DHOD12</strain>
    </source>
</reference>
<dbReference type="EMBL" id="CP040078">
    <property type="protein sequence ID" value="QCP52587.1"/>
    <property type="molecule type" value="Genomic_DNA"/>
</dbReference>
<evidence type="ECO:0000313" key="4">
    <source>
        <dbReference type="Proteomes" id="UP000298656"/>
    </source>
</evidence>
<dbReference type="Pfam" id="PF01979">
    <property type="entry name" value="Amidohydro_1"/>
    <property type="match status" value="1"/>
</dbReference>
<dbReference type="GO" id="GO:0016810">
    <property type="term" value="F:hydrolase activity, acting on carbon-nitrogen (but not peptide) bonds"/>
    <property type="evidence" value="ECO:0007669"/>
    <property type="project" value="InterPro"/>
</dbReference>
<dbReference type="CDD" id="cd01299">
    <property type="entry name" value="Met_dep_hydrolase_A"/>
    <property type="match status" value="1"/>
</dbReference>
<dbReference type="PANTHER" id="PTHR43135">
    <property type="entry name" value="ALPHA-D-RIBOSE 1-METHYLPHOSPHONATE 5-TRIPHOSPHATE DIPHOSPHATASE"/>
    <property type="match status" value="1"/>
</dbReference>
<evidence type="ECO:0000313" key="3">
    <source>
        <dbReference type="EMBL" id="QCP52587.1"/>
    </source>
</evidence>
<feature type="region of interest" description="Disordered" evidence="1">
    <location>
        <begin position="395"/>
        <end position="419"/>
    </location>
</feature>
<dbReference type="InterPro" id="IPR006680">
    <property type="entry name" value="Amidohydro-rel"/>
</dbReference>
<keyword evidence="4" id="KW-1185">Reference proteome</keyword>
<dbReference type="OrthoDB" id="9782972at2"/>
<dbReference type="InterPro" id="IPR051781">
    <property type="entry name" value="Metallo-dep_Hydrolase"/>
</dbReference>
<dbReference type="AlphaFoldDB" id="A0A4P8IWC5"/>
<gene>
    <name evidence="3" type="ORF">FAZ95_25875</name>
</gene>
<dbReference type="PANTHER" id="PTHR43135:SF3">
    <property type="entry name" value="ALPHA-D-RIBOSE 1-METHYLPHOSPHONATE 5-TRIPHOSPHATE DIPHOSPHATASE"/>
    <property type="match status" value="1"/>
</dbReference>
<accession>A0A4P8IWC5</accession>
<proteinExistence type="predicted"/>